<dbReference type="SMART" id="SM00320">
    <property type="entry name" value="WD40"/>
    <property type="match status" value="7"/>
</dbReference>
<comment type="caution">
    <text evidence="8">The sequence shown here is derived from an EMBL/GenBank/DDBJ whole genome shotgun (WGS) entry which is preliminary data.</text>
</comment>
<organism evidence="8 9">
    <name type="scientific">Paraglomus brasilianum</name>
    <dbReference type="NCBI Taxonomy" id="144538"/>
    <lineage>
        <taxon>Eukaryota</taxon>
        <taxon>Fungi</taxon>
        <taxon>Fungi incertae sedis</taxon>
        <taxon>Mucoromycota</taxon>
        <taxon>Glomeromycotina</taxon>
        <taxon>Glomeromycetes</taxon>
        <taxon>Paraglomerales</taxon>
        <taxon>Paraglomeraceae</taxon>
        <taxon>Paraglomus</taxon>
    </lineage>
</organism>
<dbReference type="GO" id="GO:0005829">
    <property type="term" value="C:cytosol"/>
    <property type="evidence" value="ECO:0007669"/>
    <property type="project" value="TreeGrafter"/>
</dbReference>
<dbReference type="Pfam" id="PF12937">
    <property type="entry name" value="F-box-like"/>
    <property type="match status" value="1"/>
</dbReference>
<dbReference type="InterPro" id="IPR036047">
    <property type="entry name" value="F-box-like_dom_sf"/>
</dbReference>
<dbReference type="GO" id="GO:0019888">
    <property type="term" value="F:protein phosphatase regulator activity"/>
    <property type="evidence" value="ECO:0007669"/>
    <property type="project" value="TreeGrafter"/>
</dbReference>
<dbReference type="InterPro" id="IPR007587">
    <property type="entry name" value="SAPS"/>
</dbReference>
<accession>A0A9N8VCW8</accession>
<feature type="compositionally biased region" description="Polar residues" evidence="6">
    <location>
        <begin position="404"/>
        <end position="417"/>
    </location>
</feature>
<evidence type="ECO:0000256" key="5">
    <source>
        <dbReference type="PROSITE-ProRule" id="PRU00221"/>
    </source>
</evidence>
<dbReference type="SUPFAM" id="SSF50978">
    <property type="entry name" value="WD40 repeat-like"/>
    <property type="match status" value="1"/>
</dbReference>
<feature type="region of interest" description="Disordered" evidence="6">
    <location>
        <begin position="701"/>
        <end position="721"/>
    </location>
</feature>
<dbReference type="PROSITE" id="PS50294">
    <property type="entry name" value="WD_REPEATS_REGION"/>
    <property type="match status" value="4"/>
</dbReference>
<evidence type="ECO:0000256" key="4">
    <source>
        <dbReference type="ARBA" id="ARBA00023306"/>
    </source>
</evidence>
<feature type="region of interest" description="Disordered" evidence="6">
    <location>
        <begin position="650"/>
        <end position="673"/>
    </location>
</feature>
<feature type="repeat" description="WD" evidence="5">
    <location>
        <begin position="1700"/>
        <end position="1738"/>
    </location>
</feature>
<feature type="compositionally biased region" description="Low complexity" evidence="6">
    <location>
        <begin position="984"/>
        <end position="995"/>
    </location>
</feature>
<dbReference type="InterPro" id="IPR001680">
    <property type="entry name" value="WD40_rpt"/>
</dbReference>
<gene>
    <name evidence="8" type="ORF">PBRASI_LOCUS77</name>
</gene>
<feature type="compositionally biased region" description="Polar residues" evidence="6">
    <location>
        <begin position="660"/>
        <end position="669"/>
    </location>
</feature>
<feature type="repeat" description="WD" evidence="5">
    <location>
        <begin position="1618"/>
        <end position="1659"/>
    </location>
</feature>
<evidence type="ECO:0000256" key="1">
    <source>
        <dbReference type="ARBA" id="ARBA00006180"/>
    </source>
</evidence>
<dbReference type="CDD" id="cd00200">
    <property type="entry name" value="WD40"/>
    <property type="match status" value="1"/>
</dbReference>
<keyword evidence="9" id="KW-1185">Reference proteome</keyword>
<protein>
    <submittedName>
        <fullName evidence="8">11282_t:CDS:1</fullName>
    </submittedName>
</protein>
<evidence type="ECO:0000256" key="2">
    <source>
        <dbReference type="ARBA" id="ARBA00022574"/>
    </source>
</evidence>
<feature type="region of interest" description="Disordered" evidence="6">
    <location>
        <begin position="1063"/>
        <end position="1138"/>
    </location>
</feature>
<feature type="compositionally biased region" description="Low complexity" evidence="6">
    <location>
        <begin position="1125"/>
        <end position="1135"/>
    </location>
</feature>
<feature type="compositionally biased region" description="Acidic residues" evidence="6">
    <location>
        <begin position="704"/>
        <end position="721"/>
    </location>
</feature>
<dbReference type="PROSITE" id="PS50082">
    <property type="entry name" value="WD_REPEATS_2"/>
    <property type="match status" value="6"/>
</dbReference>
<dbReference type="SMART" id="SM00256">
    <property type="entry name" value="FBOX"/>
    <property type="match status" value="1"/>
</dbReference>
<feature type="region of interest" description="Disordered" evidence="6">
    <location>
        <begin position="404"/>
        <end position="424"/>
    </location>
</feature>
<name>A0A9N8VCW8_9GLOM</name>
<feature type="compositionally biased region" description="Low complexity" evidence="6">
    <location>
        <begin position="1066"/>
        <end position="1079"/>
    </location>
</feature>
<feature type="compositionally biased region" description="Polar residues" evidence="6">
    <location>
        <begin position="1010"/>
        <end position="1020"/>
    </location>
</feature>
<feature type="repeat" description="WD" evidence="5">
    <location>
        <begin position="1578"/>
        <end position="1617"/>
    </location>
</feature>
<dbReference type="Proteomes" id="UP000789739">
    <property type="component" value="Unassembled WGS sequence"/>
</dbReference>
<proteinExistence type="inferred from homology"/>
<keyword evidence="4" id="KW-0131">Cell cycle</keyword>
<dbReference type="PROSITE" id="PS50181">
    <property type="entry name" value="FBOX"/>
    <property type="match status" value="1"/>
</dbReference>
<dbReference type="SUPFAM" id="SSF81383">
    <property type="entry name" value="F-box domain"/>
    <property type="match status" value="1"/>
</dbReference>
<dbReference type="PANTHER" id="PTHR12634:SF8">
    <property type="entry name" value="FIERY MOUNTAIN, ISOFORM D"/>
    <property type="match status" value="1"/>
</dbReference>
<evidence type="ECO:0000313" key="8">
    <source>
        <dbReference type="EMBL" id="CAG8451810.1"/>
    </source>
</evidence>
<feature type="region of interest" description="Disordered" evidence="6">
    <location>
        <begin position="975"/>
        <end position="1051"/>
    </location>
</feature>
<feature type="repeat" description="WD" evidence="5">
    <location>
        <begin position="1530"/>
        <end position="1545"/>
    </location>
</feature>
<evidence type="ECO:0000259" key="7">
    <source>
        <dbReference type="PROSITE" id="PS50181"/>
    </source>
</evidence>
<feature type="repeat" description="WD" evidence="5">
    <location>
        <begin position="1460"/>
        <end position="1499"/>
    </location>
</feature>
<dbReference type="Pfam" id="PF00400">
    <property type="entry name" value="WD40"/>
    <property type="match status" value="7"/>
</dbReference>
<dbReference type="EMBL" id="CAJVPI010000004">
    <property type="protein sequence ID" value="CAG8451810.1"/>
    <property type="molecule type" value="Genomic_DNA"/>
</dbReference>
<dbReference type="PANTHER" id="PTHR12634">
    <property type="entry name" value="SIT4 YEAST -ASSOCIATING PROTEIN-RELATED"/>
    <property type="match status" value="1"/>
</dbReference>
<keyword evidence="3" id="KW-0677">Repeat</keyword>
<reference evidence="8" key="1">
    <citation type="submission" date="2021-06" db="EMBL/GenBank/DDBJ databases">
        <authorList>
            <person name="Kallberg Y."/>
            <person name="Tangrot J."/>
            <person name="Rosling A."/>
        </authorList>
    </citation>
    <scope>NUCLEOTIDE SEQUENCE</scope>
    <source>
        <strain evidence="8">BR232B</strain>
    </source>
</reference>
<dbReference type="Gene3D" id="2.130.10.10">
    <property type="entry name" value="YVTN repeat-like/Quinoprotein amine dehydrogenase"/>
    <property type="match status" value="1"/>
</dbReference>
<evidence type="ECO:0000313" key="9">
    <source>
        <dbReference type="Proteomes" id="UP000789739"/>
    </source>
</evidence>
<feature type="region of interest" description="Disordered" evidence="6">
    <location>
        <begin position="1343"/>
        <end position="1374"/>
    </location>
</feature>
<dbReference type="InterPro" id="IPR020472">
    <property type="entry name" value="WD40_PAC1"/>
</dbReference>
<feature type="repeat" description="WD" evidence="5">
    <location>
        <begin position="1660"/>
        <end position="1699"/>
    </location>
</feature>
<dbReference type="InterPro" id="IPR019775">
    <property type="entry name" value="WD40_repeat_CS"/>
</dbReference>
<dbReference type="GO" id="GO:0005634">
    <property type="term" value="C:nucleus"/>
    <property type="evidence" value="ECO:0007669"/>
    <property type="project" value="TreeGrafter"/>
</dbReference>
<dbReference type="Gene3D" id="1.20.1280.50">
    <property type="match status" value="1"/>
</dbReference>
<feature type="compositionally biased region" description="Polar residues" evidence="6">
    <location>
        <begin position="1080"/>
        <end position="1124"/>
    </location>
</feature>
<evidence type="ECO:0000256" key="6">
    <source>
        <dbReference type="SAM" id="MobiDB-lite"/>
    </source>
</evidence>
<dbReference type="OrthoDB" id="190105at2759"/>
<feature type="compositionally biased region" description="Polar residues" evidence="6">
    <location>
        <begin position="1358"/>
        <end position="1370"/>
    </location>
</feature>
<feature type="compositionally biased region" description="Low complexity" evidence="6">
    <location>
        <begin position="1553"/>
        <end position="1566"/>
    </location>
</feature>
<dbReference type="PRINTS" id="PR00320">
    <property type="entry name" value="GPROTEINBRPT"/>
</dbReference>
<comment type="similarity">
    <text evidence="1">Belongs to the SAPS family.</text>
</comment>
<dbReference type="InterPro" id="IPR001810">
    <property type="entry name" value="F-box_dom"/>
</dbReference>
<dbReference type="InterPro" id="IPR036322">
    <property type="entry name" value="WD40_repeat_dom_sf"/>
</dbReference>
<dbReference type="PROSITE" id="PS00678">
    <property type="entry name" value="WD_REPEATS_1"/>
    <property type="match status" value="2"/>
</dbReference>
<feature type="region of interest" description="Disordered" evidence="6">
    <location>
        <begin position="1547"/>
        <end position="1566"/>
    </location>
</feature>
<dbReference type="InterPro" id="IPR015943">
    <property type="entry name" value="WD40/YVTN_repeat-like_dom_sf"/>
</dbReference>
<dbReference type="Pfam" id="PF04499">
    <property type="entry name" value="SAPS"/>
    <property type="match status" value="1"/>
</dbReference>
<evidence type="ECO:0000256" key="3">
    <source>
        <dbReference type="ARBA" id="ARBA00022737"/>
    </source>
</evidence>
<dbReference type="GO" id="GO:0019903">
    <property type="term" value="F:protein phosphatase binding"/>
    <property type="evidence" value="ECO:0007669"/>
    <property type="project" value="InterPro"/>
</dbReference>
<sequence>MFWRFGLGATSAIDGLLEKEDRTLEELLDEDDLLQECKAHNQKLIEYLRGPNVLSQLFNYITRDDLDDKQNFKYPYIACEVLCCEIWEICEAIIENIDLLASFWQLLDRPPSLNPLQASYFMKVNVILLQRKTSEMVKFIESIPGVVQSMLSHMETSAIMDLLLKLISMEEYSEGAGVVDWLNSEGLIELLISKLDPNLDSETHSTTAQVLIDIITLSQSTNPEQGGIGPNALSQKLISEQTVSKLVDYMLDPEAPNSTSTLTNGVSIFLQIIQKNNCDYEERSPSLAPHQPQPYPVVDLSDMLRVFANRIGDFKALLEKPKSVTAEIETTIGRMIPLGSERFRICELFAELLHCSNMHPLNAGRTKLPRTNGYYELKPIEDYNDYGQSSMSFIPADQPVQPTPYTIQSQETGNTTDETAKPDLNEGKDVKEEQLQNADTIPILSTGNTSTHQTQEQVKVDVVVVEDNEVKDVFSPMEIVEQEQKENIDVTKSQSADDLASNGSIDAVSKLPVGDMLKAKFIEHRIIPTCLDLFFNFKWNNFLHTVVYDMIAQIFNGRMDVGYNKELAISVFTDGQLTKRITKAQRLNDFEVEQPKGVRLGYMGHLTFISEEVKKLIERFGMEVGDQIREYFEAEDWQEYVAKTLRETLERDRQPLGGQRPSNHDSLSPSREKDSWNVEITGLMAERFAIYLCQQITSELPDQISDDSEDSEDEGWMGSDEFDKEGEVDIRGPYINPALAEHIFKNRQPRQAAISDNKLLTVADYSANFQSTYSISDSTPQSNESNTTDIPKIVLSNDESGKNDADDVKVANDVETEGEFTDFSSIEHKESQIEQFSVDGTKENVDAGNLDPKEYPLADTPTPPALKRFCFDLNGQPTYFREDEESEQAIVKCKRFHGVDSSNELLYDITYLLGQNVNNSSGSSSNNIDLQEALYNMRATGPTTASNSQTFHTTPAIALQMHQSPQNINTQIQKLASTSESKPTTTTTTTTMTTTTRKRPASPADILDLTSANKRLSTYESRIPRDQTLSPPHKKPRAKQSSSQDIDNELVSDDSWQDLATEFRRNSQSSSASNSGAMSPTNAQFDSTSALIQPTPMSSSSRHFTSITTSNLGMDTPSTTRSTHSSALPSPSLSPVTGMSASGNNNQFDSLFAQAVPNEVDVDDTQDSTDSKAQWHMTKPSIPHVPSLLDLPTMLATFDALPSTMQSYMLFHLLRRCPANTLQYVSNIILPALRKDFLGLLPLELSLHIVRYLDARSMCRAAIVSKRWRSVVDGDGFTWKRRLEADGYVLEEREEERCIREGWSVMSPIRSTNYRGKAVDRTNQQIQLESKEKSDADWVKVHMKSSEDENDDSDVDIMSQSSISTLPTSTERPRSISLDAASSKLPLEPSARHPYKAIYRRHHLIRQNWRHGRYKHISFPGHGNNVVTCLQFDSEKIISGSDDQCINVYETATGKLINRLEGHDGGVWALQYVGNTLVSGSTDRTVRVWDIKRGVCTHVFPGHTSTVRCLQIIMPQATSDSTIVEPPIPLIVTGSRDSTLRVWRLPDTTNDTPFAPSNPSSPSDSMSLQDNPYFIRTLQGHTHSVRALAGVGNTLVSGSYDCSVRVWNIMTGECLWRLTAHTQKVYSVVLDAKRNRCMSGSMDGTVKVWSLDDGTCVWSLEGHSSLVGLLDLSHDYLVSAAADSSLRIWNPNDGTCKHVLTAHTGAITCFQHDEHKVISGSDGTLKMWDVKTGKFVRDLLTGLSGVWQVRFGERRCVAAVQRNQVTFFEVLDFGVYNVEEDNNITGENGEWIPRRTTVGVNDGDASS</sequence>
<keyword evidence="2 5" id="KW-0853">WD repeat</keyword>
<feature type="domain" description="F-box" evidence="7">
    <location>
        <begin position="1235"/>
        <end position="1282"/>
    </location>
</feature>